<comment type="cofactor">
    <cofactor evidence="1">
        <name>Mg(2+)</name>
        <dbReference type="ChEBI" id="CHEBI:18420"/>
    </cofactor>
</comment>
<dbReference type="HAMAP" id="MF_00692">
    <property type="entry name" value="SelO"/>
    <property type="match status" value="1"/>
</dbReference>
<dbReference type="GO" id="GO:0070733">
    <property type="term" value="F:AMPylase activity"/>
    <property type="evidence" value="ECO:0007669"/>
    <property type="project" value="TreeGrafter"/>
</dbReference>
<keyword evidence="6" id="KW-0547">Nucleotide-binding</keyword>
<dbReference type="EMBL" id="JBGBPQ010000001">
    <property type="protein sequence ID" value="KAL1529434.1"/>
    <property type="molecule type" value="Genomic_DNA"/>
</dbReference>
<dbReference type="InterPro" id="IPR003846">
    <property type="entry name" value="SelO"/>
</dbReference>
<dbReference type="PANTHER" id="PTHR32057">
    <property type="entry name" value="PROTEIN ADENYLYLTRANSFERASE SELO, MITOCHONDRIAL"/>
    <property type="match status" value="1"/>
</dbReference>
<evidence type="ECO:0000256" key="9">
    <source>
        <dbReference type="ARBA" id="ARBA00031547"/>
    </source>
</evidence>
<dbReference type="GO" id="GO:0005524">
    <property type="term" value="F:ATP binding"/>
    <property type="evidence" value="ECO:0007669"/>
    <property type="project" value="UniProtKB-KW"/>
</dbReference>
<evidence type="ECO:0000256" key="8">
    <source>
        <dbReference type="ARBA" id="ARBA00022842"/>
    </source>
</evidence>
<evidence type="ECO:0000256" key="5">
    <source>
        <dbReference type="ARBA" id="ARBA00022723"/>
    </source>
</evidence>
<dbReference type="AlphaFoldDB" id="A0AB34KAA7"/>
<protein>
    <recommendedName>
        <fullName evidence="9">Selenoprotein O</fullName>
    </recommendedName>
</protein>
<proteinExistence type="inferred from homology"/>
<feature type="signal peptide" evidence="10">
    <location>
        <begin position="1"/>
        <end position="32"/>
    </location>
</feature>
<comment type="caution">
    <text evidence="11">The sequence shown here is derived from an EMBL/GenBank/DDBJ whole genome shotgun (WGS) entry which is preliminary data.</text>
</comment>
<evidence type="ECO:0000313" key="11">
    <source>
        <dbReference type="EMBL" id="KAL1529434.1"/>
    </source>
</evidence>
<keyword evidence="10" id="KW-0732">Signal</keyword>
<gene>
    <name evidence="11" type="ORF">AB1Y20_000382</name>
</gene>
<evidence type="ECO:0000256" key="7">
    <source>
        <dbReference type="ARBA" id="ARBA00022840"/>
    </source>
</evidence>
<keyword evidence="3" id="KW-0808">Transferase</keyword>
<evidence type="ECO:0000256" key="1">
    <source>
        <dbReference type="ARBA" id="ARBA00001946"/>
    </source>
</evidence>
<keyword evidence="7" id="KW-0067">ATP-binding</keyword>
<dbReference type="Pfam" id="PF02696">
    <property type="entry name" value="SelO"/>
    <property type="match status" value="1"/>
</dbReference>
<accession>A0AB34KAA7</accession>
<keyword evidence="8" id="KW-0460">Magnesium</keyword>
<comment type="similarity">
    <text evidence="2">Belongs to the SELO family.</text>
</comment>
<dbReference type="GO" id="GO:0005739">
    <property type="term" value="C:mitochondrion"/>
    <property type="evidence" value="ECO:0007669"/>
    <property type="project" value="TreeGrafter"/>
</dbReference>
<evidence type="ECO:0000256" key="10">
    <source>
        <dbReference type="SAM" id="SignalP"/>
    </source>
</evidence>
<evidence type="ECO:0000256" key="2">
    <source>
        <dbReference type="ARBA" id="ARBA00009747"/>
    </source>
</evidence>
<dbReference type="PANTHER" id="PTHR32057:SF14">
    <property type="entry name" value="PROTEIN ADENYLYLTRANSFERASE SELO, MITOCHONDRIAL"/>
    <property type="match status" value="1"/>
</dbReference>
<evidence type="ECO:0000256" key="3">
    <source>
        <dbReference type="ARBA" id="ARBA00022679"/>
    </source>
</evidence>
<dbReference type="GO" id="GO:0046872">
    <property type="term" value="F:metal ion binding"/>
    <property type="evidence" value="ECO:0007669"/>
    <property type="project" value="UniProtKB-KW"/>
</dbReference>
<feature type="chain" id="PRO_5044250909" description="Selenoprotein O" evidence="10">
    <location>
        <begin position="33"/>
        <end position="616"/>
    </location>
</feature>
<evidence type="ECO:0000256" key="4">
    <source>
        <dbReference type="ARBA" id="ARBA00022695"/>
    </source>
</evidence>
<evidence type="ECO:0000313" key="12">
    <source>
        <dbReference type="Proteomes" id="UP001515480"/>
    </source>
</evidence>
<keyword evidence="12" id="KW-1185">Reference proteome</keyword>
<keyword evidence="4" id="KW-0548">Nucleotidyltransferase</keyword>
<dbReference type="Proteomes" id="UP001515480">
    <property type="component" value="Unassembled WGS sequence"/>
</dbReference>
<keyword evidence="5" id="KW-0479">Metal-binding</keyword>
<sequence>MSFRPIAAHFDCMRSVWLSFPFCLSALPFSRALATMAPRSIPQLLGRMENSLKSALKPDPNSDSLHPNKEIREVFGHYVEVTPTPLPKPYLVAVSPEMCRELDLDPSCASTDDFIRLFSGASKWSEVQPWATPYAVSVFGQPIVSPDPFGRGNGYGDGRALSLGEFVVEGGARWELQLKGSGTTPFSRGGDGRAVLRSSVREFLVSECMHAMDVPTTRALCLIASGTEYTKRLWYAPEDKSRDHPPDTLVQERCAITCRAAPSFLRVGHLELWSRRAVRGEEGGAAELLLLVQHAIRREFAHIDSSLPMRAQLLEMARTFAKRQAHLAVQWVRVGYVQGNMNSDNCLLSGRTMDYGPFGFVETYDPLWSPFTSDMERKFGFERQPLAAQVNVMTLVRALLPLFERSDDYDGAVEELQAIVKDEYAAFSTEAHHDMLRRKLGLLSFDSDAASMAPVLMGVMAKSQVDYTIMWRQLSYITAEDLAAAAEPAERSETAPSAAEERLLGYLDAAFYESPQGAVRQEWAAWLSWYARRLHSDERGHEEKVAEMRAASPKYVPREWMLAQAYTAAEAGDHSIVNELLDLFRAPFDEHPSLEAKYYRRTPEEMRGKAGISYFS</sequence>
<name>A0AB34KAA7_PRYPA</name>
<organism evidence="11 12">
    <name type="scientific">Prymnesium parvum</name>
    <name type="common">Toxic golden alga</name>
    <dbReference type="NCBI Taxonomy" id="97485"/>
    <lineage>
        <taxon>Eukaryota</taxon>
        <taxon>Haptista</taxon>
        <taxon>Haptophyta</taxon>
        <taxon>Prymnesiophyceae</taxon>
        <taxon>Prymnesiales</taxon>
        <taxon>Prymnesiaceae</taxon>
        <taxon>Prymnesium</taxon>
    </lineage>
</organism>
<reference evidence="11 12" key="1">
    <citation type="journal article" date="2024" name="Science">
        <title>Giant polyketide synthase enzymes in the biosynthesis of giant marine polyether toxins.</title>
        <authorList>
            <person name="Fallon T.R."/>
            <person name="Shende V.V."/>
            <person name="Wierzbicki I.H."/>
            <person name="Pendleton A.L."/>
            <person name="Watervoot N.F."/>
            <person name="Auber R.P."/>
            <person name="Gonzalez D.J."/>
            <person name="Wisecaver J.H."/>
            <person name="Moore B.S."/>
        </authorList>
    </citation>
    <scope>NUCLEOTIDE SEQUENCE [LARGE SCALE GENOMIC DNA]</scope>
    <source>
        <strain evidence="11 12">12B1</strain>
    </source>
</reference>
<evidence type="ECO:0000256" key="6">
    <source>
        <dbReference type="ARBA" id="ARBA00022741"/>
    </source>
</evidence>